<dbReference type="InterPro" id="IPR006668">
    <property type="entry name" value="Mg_transptr_MgtE_intracell_dom"/>
</dbReference>
<dbReference type="SMART" id="SM00116">
    <property type="entry name" value="CBS"/>
    <property type="match status" value="1"/>
</dbReference>
<dbReference type="GO" id="GO:0016020">
    <property type="term" value="C:membrane"/>
    <property type="evidence" value="ECO:0007669"/>
    <property type="project" value="InterPro"/>
</dbReference>
<evidence type="ECO:0000313" key="3">
    <source>
        <dbReference type="EMBL" id="RZU39478.1"/>
    </source>
</evidence>
<dbReference type="SMART" id="SM00924">
    <property type="entry name" value="MgtE_N"/>
    <property type="match status" value="1"/>
</dbReference>
<dbReference type="Proteomes" id="UP000292958">
    <property type="component" value="Unassembled WGS sequence"/>
</dbReference>
<name>A0A4Q7YPW5_9BACT</name>
<reference evidence="3 4" key="1">
    <citation type="submission" date="2019-02" db="EMBL/GenBank/DDBJ databases">
        <title>Genomic Encyclopedia of Archaeal and Bacterial Type Strains, Phase II (KMG-II): from individual species to whole genera.</title>
        <authorList>
            <person name="Goeker M."/>
        </authorList>
    </citation>
    <scope>NUCLEOTIDE SEQUENCE [LARGE SCALE GENOMIC DNA]</scope>
    <source>
        <strain evidence="3 4">DSM 18101</strain>
    </source>
</reference>
<dbReference type="AlphaFoldDB" id="A0A4Q7YPW5"/>
<keyword evidence="1" id="KW-0129">CBS domain</keyword>
<evidence type="ECO:0000259" key="2">
    <source>
        <dbReference type="PROSITE" id="PS51371"/>
    </source>
</evidence>
<evidence type="ECO:0000256" key="1">
    <source>
        <dbReference type="PROSITE-ProRule" id="PRU00703"/>
    </source>
</evidence>
<dbReference type="SUPFAM" id="SSF158791">
    <property type="entry name" value="MgtE N-terminal domain-like"/>
    <property type="match status" value="1"/>
</dbReference>
<dbReference type="InterPro" id="IPR006669">
    <property type="entry name" value="MgtE_transporter"/>
</dbReference>
<feature type="domain" description="CBS" evidence="2">
    <location>
        <begin position="365"/>
        <end position="419"/>
    </location>
</feature>
<accession>A0A4Q7YPW5</accession>
<dbReference type="InterPro" id="IPR000644">
    <property type="entry name" value="CBS_dom"/>
</dbReference>
<proteinExistence type="predicted"/>
<dbReference type="InterPro" id="IPR046342">
    <property type="entry name" value="CBS_dom_sf"/>
</dbReference>
<dbReference type="OrthoDB" id="9790355at2"/>
<organism evidence="3 4">
    <name type="scientific">Edaphobacter modestus</name>
    <dbReference type="NCBI Taxonomy" id="388466"/>
    <lineage>
        <taxon>Bacteria</taxon>
        <taxon>Pseudomonadati</taxon>
        <taxon>Acidobacteriota</taxon>
        <taxon>Terriglobia</taxon>
        <taxon>Terriglobales</taxon>
        <taxon>Acidobacteriaceae</taxon>
        <taxon>Edaphobacter</taxon>
    </lineage>
</organism>
<gene>
    <name evidence="3" type="ORF">BDD14_0863</name>
</gene>
<dbReference type="RefSeq" id="WP_130417678.1">
    <property type="nucleotide sequence ID" value="NZ_SHKW01000001.1"/>
</dbReference>
<keyword evidence="4" id="KW-1185">Reference proteome</keyword>
<dbReference type="Gene3D" id="3.10.580.10">
    <property type="entry name" value="CBS-domain"/>
    <property type="match status" value="1"/>
</dbReference>
<evidence type="ECO:0000313" key="4">
    <source>
        <dbReference type="Proteomes" id="UP000292958"/>
    </source>
</evidence>
<dbReference type="SUPFAM" id="SSF54631">
    <property type="entry name" value="CBS-domain pair"/>
    <property type="match status" value="1"/>
</dbReference>
<dbReference type="PANTHER" id="PTHR43773">
    <property type="entry name" value="MAGNESIUM TRANSPORTER MGTE"/>
    <property type="match status" value="1"/>
</dbReference>
<comment type="caution">
    <text evidence="3">The sequence shown here is derived from an EMBL/GenBank/DDBJ whole genome shotgun (WGS) entry which is preliminary data.</text>
</comment>
<dbReference type="Pfam" id="PF03448">
    <property type="entry name" value="MgtE_N"/>
    <property type="match status" value="1"/>
</dbReference>
<dbReference type="InterPro" id="IPR038076">
    <property type="entry name" value="MgtE_N_sf"/>
</dbReference>
<dbReference type="Pfam" id="PF00571">
    <property type="entry name" value="CBS"/>
    <property type="match status" value="1"/>
</dbReference>
<protein>
    <submittedName>
        <fullName evidence="3">CBS domain protein</fullName>
    </submittedName>
</protein>
<dbReference type="PROSITE" id="PS51371">
    <property type="entry name" value="CBS"/>
    <property type="match status" value="1"/>
</dbReference>
<sequence length="419" mass="45790">MTRNGNQRTTVSALVGSTVVGTQGSLLGRVHEFAVLPGDDSSRVLGFILKLSGGRSGVQGEMVAVKDLERSPGGLRLAPGASLVPAPQDPALVLLERDLLDQQIIDVHGRKVVRVNDVNLDWEHTPESQLSLRIVEVEVGLRGAVRRLLKGLPVGAVDRVACRFSPSVIPWEFVDLIDPARRVRLKVDQDRLSQMHPSDIADILEELAPPERQALFESLNEEIAAETLEEVEPRLQKSLVQALADEHVAGIVEEMDPGAAADLLAELSEEKSEAILEEMDPEERQEVEELLEFSQDSAAGRMTTEYIALPATGTVADVLVALREFEGDIELITDIYLLDEEEQVDALVPIVHILLAGPVASLAELPHGHLVTCQQDASGRKVAELFDKYNLRSLPVLDTERKLVGVVHAEQVIALLRNQ</sequence>
<dbReference type="PANTHER" id="PTHR43773:SF1">
    <property type="entry name" value="MAGNESIUM TRANSPORTER MGTE"/>
    <property type="match status" value="1"/>
</dbReference>
<dbReference type="EMBL" id="SHKW01000001">
    <property type="protein sequence ID" value="RZU39478.1"/>
    <property type="molecule type" value="Genomic_DNA"/>
</dbReference>
<dbReference type="Gene3D" id="1.25.60.10">
    <property type="entry name" value="MgtE N-terminal domain-like"/>
    <property type="match status" value="1"/>
</dbReference>
<dbReference type="GO" id="GO:0015095">
    <property type="term" value="F:magnesium ion transmembrane transporter activity"/>
    <property type="evidence" value="ECO:0007669"/>
    <property type="project" value="InterPro"/>
</dbReference>